<reference evidence="2 3" key="1">
    <citation type="submission" date="2016-11" db="EMBL/GenBank/DDBJ databases">
        <title>Mixed transmission modes and dynamic genome evolution in an obligate animal-bacterial symbiosis.</title>
        <authorList>
            <person name="Russell S.L."/>
            <person name="Corbett-Detig R.B."/>
            <person name="Cavanaugh C.M."/>
        </authorList>
    </citation>
    <scope>NUCLEOTIDE SEQUENCE [LARGE SCALE GENOMIC DNA]</scope>
    <source>
        <strain evidence="2">Sp-SM6</strain>
    </source>
</reference>
<proteinExistence type="predicted"/>
<evidence type="ECO:0000313" key="3">
    <source>
        <dbReference type="Proteomes" id="UP000190198"/>
    </source>
</evidence>
<protein>
    <submittedName>
        <fullName evidence="2">Uncharacterized protein</fullName>
    </submittedName>
</protein>
<dbReference type="Proteomes" id="UP000190198">
    <property type="component" value="Unassembled WGS sequence"/>
</dbReference>
<gene>
    <name evidence="2" type="ORF">BOW52_09560</name>
</gene>
<keyword evidence="3" id="KW-1185">Reference proteome</keyword>
<comment type="caution">
    <text evidence="2">The sequence shown here is derived from an EMBL/GenBank/DDBJ whole genome shotgun (WGS) entry which is preliminary data.</text>
</comment>
<evidence type="ECO:0000256" key="1">
    <source>
        <dbReference type="SAM" id="MobiDB-lite"/>
    </source>
</evidence>
<name>A0A1T2KYV5_9GAMM</name>
<sequence>MQLVSFDSFFSSYNQACWQQFLKQRIQVSFQLSSSDFILSQNRIKYCLRITALPEQLPNTRTDFIQTEGDFTFQIKKSSLATDFLGEESDDPGSEQPEILFTSLNGAR</sequence>
<feature type="region of interest" description="Disordered" evidence="1">
    <location>
        <begin position="86"/>
        <end position="108"/>
    </location>
</feature>
<evidence type="ECO:0000313" key="2">
    <source>
        <dbReference type="EMBL" id="OOZ38029.1"/>
    </source>
</evidence>
<organism evidence="2 3">
    <name type="scientific">Solemya elarraichensis gill symbiont</name>
    <dbReference type="NCBI Taxonomy" id="1918949"/>
    <lineage>
        <taxon>Bacteria</taxon>
        <taxon>Pseudomonadati</taxon>
        <taxon>Pseudomonadota</taxon>
        <taxon>Gammaproteobacteria</taxon>
        <taxon>sulfur-oxidizing symbionts</taxon>
    </lineage>
</organism>
<dbReference type="AlphaFoldDB" id="A0A1T2KYV5"/>
<accession>A0A1T2KYV5</accession>
<dbReference type="EMBL" id="MPRK01000233">
    <property type="protein sequence ID" value="OOZ38029.1"/>
    <property type="molecule type" value="Genomic_DNA"/>
</dbReference>